<dbReference type="SUPFAM" id="SSF56784">
    <property type="entry name" value="HAD-like"/>
    <property type="match status" value="1"/>
</dbReference>
<dbReference type="EMBL" id="CAJPIZ010009944">
    <property type="protein sequence ID" value="CAG2112192.1"/>
    <property type="molecule type" value="Genomic_DNA"/>
</dbReference>
<protein>
    <submittedName>
        <fullName evidence="1">Uncharacterized protein</fullName>
    </submittedName>
</protein>
<gene>
    <name evidence="1" type="ORF">OSB1V03_LOCUS12171</name>
</gene>
<sequence length="234" mass="26585">MLRKITHVLFDLDGTLINTPELVINLFRDYAKSHGKILSKEIEMEVPNFNNMQVGFNKFMDSLNLVDVQIDRPQLMQDMVKQMLAKRYDLIPGAERLVKHLHQHGLHMAIATTNSTRFLTSVRQKLDPFLNDGHYFSHVITADNTGAVLRKPDPQVYHECVKRFKEAPDSCHNVLVVEDSMTGITGAVASGMKTLLINDQKLHLFHTIADKITVICNTFDDFKPESVGLPPYDN</sequence>
<dbReference type="PRINTS" id="PR00413">
    <property type="entry name" value="HADHALOGNASE"/>
</dbReference>
<reference evidence="1" key="1">
    <citation type="submission" date="2020-11" db="EMBL/GenBank/DDBJ databases">
        <authorList>
            <person name="Tran Van P."/>
        </authorList>
    </citation>
    <scope>NUCLEOTIDE SEQUENCE</scope>
</reference>
<dbReference type="PANTHER" id="PTHR18901:SF44">
    <property type="entry name" value="OS01G0757900 PROTEIN"/>
    <property type="match status" value="1"/>
</dbReference>
<dbReference type="AlphaFoldDB" id="A0A7R9Q447"/>
<proteinExistence type="predicted"/>
<dbReference type="OrthoDB" id="6509744at2759"/>
<evidence type="ECO:0000313" key="1">
    <source>
        <dbReference type="EMBL" id="CAD7631762.1"/>
    </source>
</evidence>
<evidence type="ECO:0000313" key="2">
    <source>
        <dbReference type="Proteomes" id="UP000759131"/>
    </source>
</evidence>
<dbReference type="GO" id="GO:0006114">
    <property type="term" value="P:glycerol biosynthetic process"/>
    <property type="evidence" value="ECO:0007669"/>
    <property type="project" value="TreeGrafter"/>
</dbReference>
<dbReference type="PANTHER" id="PTHR18901">
    <property type="entry name" value="2-DEOXYGLUCOSE-6-PHOSPHATE PHOSPHATASE 2"/>
    <property type="match status" value="1"/>
</dbReference>
<dbReference type="GO" id="GO:0043136">
    <property type="term" value="F:sn-glycerol 3-phosphatase activity"/>
    <property type="evidence" value="ECO:0007669"/>
    <property type="project" value="TreeGrafter"/>
</dbReference>
<dbReference type="Gene3D" id="3.40.50.1000">
    <property type="entry name" value="HAD superfamily/HAD-like"/>
    <property type="match status" value="1"/>
</dbReference>
<keyword evidence="2" id="KW-1185">Reference proteome</keyword>
<dbReference type="InterPro" id="IPR023214">
    <property type="entry name" value="HAD_sf"/>
</dbReference>
<dbReference type="Pfam" id="PF13419">
    <property type="entry name" value="HAD_2"/>
    <property type="match status" value="1"/>
</dbReference>
<dbReference type="InterPro" id="IPR006439">
    <property type="entry name" value="HAD-SF_hydro_IA"/>
</dbReference>
<dbReference type="SFLD" id="SFLDS00003">
    <property type="entry name" value="Haloacid_Dehalogenase"/>
    <property type="match status" value="1"/>
</dbReference>
<organism evidence="1">
    <name type="scientific">Medioppia subpectinata</name>
    <dbReference type="NCBI Taxonomy" id="1979941"/>
    <lineage>
        <taxon>Eukaryota</taxon>
        <taxon>Metazoa</taxon>
        <taxon>Ecdysozoa</taxon>
        <taxon>Arthropoda</taxon>
        <taxon>Chelicerata</taxon>
        <taxon>Arachnida</taxon>
        <taxon>Acari</taxon>
        <taxon>Acariformes</taxon>
        <taxon>Sarcoptiformes</taxon>
        <taxon>Oribatida</taxon>
        <taxon>Brachypylina</taxon>
        <taxon>Oppioidea</taxon>
        <taxon>Oppiidae</taxon>
        <taxon>Medioppia</taxon>
    </lineage>
</organism>
<accession>A0A7R9Q447</accession>
<dbReference type="Gene3D" id="1.10.150.240">
    <property type="entry name" value="Putative phosphatase, domain 2"/>
    <property type="match status" value="1"/>
</dbReference>
<dbReference type="SFLD" id="SFLDG01129">
    <property type="entry name" value="C1.5:_HAD__Beta-PGM__Phosphata"/>
    <property type="match status" value="1"/>
</dbReference>
<dbReference type="Proteomes" id="UP000759131">
    <property type="component" value="Unassembled WGS sequence"/>
</dbReference>
<name>A0A7R9Q447_9ACAR</name>
<dbReference type="NCBIfam" id="TIGR01509">
    <property type="entry name" value="HAD-SF-IA-v3"/>
    <property type="match status" value="1"/>
</dbReference>
<dbReference type="EMBL" id="OC864519">
    <property type="protein sequence ID" value="CAD7631762.1"/>
    <property type="molecule type" value="Genomic_DNA"/>
</dbReference>
<dbReference type="InterPro" id="IPR036412">
    <property type="entry name" value="HAD-like_sf"/>
</dbReference>
<dbReference type="InterPro" id="IPR041492">
    <property type="entry name" value="HAD_2"/>
</dbReference>
<dbReference type="InterPro" id="IPR023198">
    <property type="entry name" value="PGP-like_dom2"/>
</dbReference>